<feature type="domain" description="GTP cyclohydrolase II" evidence="4">
    <location>
        <begin position="260"/>
        <end position="403"/>
    </location>
</feature>
<dbReference type="GO" id="GO:0005525">
    <property type="term" value="F:GTP binding"/>
    <property type="evidence" value="ECO:0007669"/>
    <property type="project" value="UniProtKB-KW"/>
</dbReference>
<dbReference type="AlphaFoldDB" id="K9WD10"/>
<feature type="domain" description="GTP cyclohydrolase N-terminal" evidence="5">
    <location>
        <begin position="38"/>
        <end position="227"/>
    </location>
</feature>
<dbReference type="EMBL" id="CP003630">
    <property type="protein sequence ID" value="AFZ18295.1"/>
    <property type="molecule type" value="Genomic_DNA"/>
</dbReference>
<dbReference type="InterPro" id="IPR036144">
    <property type="entry name" value="RibA-like_sf"/>
</dbReference>
<dbReference type="eggNOG" id="COG0807">
    <property type="taxonomic scope" value="Bacteria"/>
</dbReference>
<keyword evidence="3" id="KW-0342">GTP-binding</keyword>
<dbReference type="InterPro" id="IPR022163">
    <property type="entry name" value="GTP_CH_N"/>
</dbReference>
<evidence type="ECO:0000313" key="6">
    <source>
        <dbReference type="EMBL" id="AFZ18295.1"/>
    </source>
</evidence>
<dbReference type="CDD" id="cd00641">
    <property type="entry name" value="GTP_cyclohydro2"/>
    <property type="match status" value="1"/>
</dbReference>
<dbReference type="NCBIfam" id="NF005536">
    <property type="entry name" value="PRK07198.1"/>
    <property type="match status" value="1"/>
</dbReference>
<dbReference type="GO" id="GO:0009231">
    <property type="term" value="P:riboflavin biosynthetic process"/>
    <property type="evidence" value="ECO:0007669"/>
    <property type="project" value="UniProtKB-UniPathway"/>
</dbReference>
<dbReference type="GO" id="GO:0003935">
    <property type="term" value="F:GTP cyclohydrolase II activity"/>
    <property type="evidence" value="ECO:0007669"/>
    <property type="project" value="InterPro"/>
</dbReference>
<protein>
    <submittedName>
        <fullName evidence="6">GTP cyclohydrolase II</fullName>
    </submittedName>
</protein>
<dbReference type="PANTHER" id="PTHR47259:SF2">
    <property type="entry name" value="URACIL-REGULATED PROTEIN 1"/>
    <property type="match status" value="1"/>
</dbReference>
<evidence type="ECO:0000313" key="7">
    <source>
        <dbReference type="Proteomes" id="UP000010471"/>
    </source>
</evidence>
<evidence type="ECO:0000256" key="3">
    <source>
        <dbReference type="ARBA" id="ARBA00023134"/>
    </source>
</evidence>
<evidence type="ECO:0000259" key="4">
    <source>
        <dbReference type="Pfam" id="PF00925"/>
    </source>
</evidence>
<proteinExistence type="predicted"/>
<dbReference type="PANTHER" id="PTHR47259">
    <property type="match status" value="1"/>
</dbReference>
<keyword evidence="1" id="KW-0547">Nucleotide-binding</keyword>
<keyword evidence="7" id="KW-1185">Reference proteome</keyword>
<accession>K9WD10</accession>
<dbReference type="KEGG" id="mic:Mic7113_2494"/>
<evidence type="ECO:0000256" key="2">
    <source>
        <dbReference type="ARBA" id="ARBA00022801"/>
    </source>
</evidence>
<dbReference type="UniPathway" id="UPA00275"/>
<dbReference type="SUPFAM" id="SSF142695">
    <property type="entry name" value="RibA-like"/>
    <property type="match status" value="1"/>
</dbReference>
<evidence type="ECO:0000256" key="1">
    <source>
        <dbReference type="ARBA" id="ARBA00022741"/>
    </source>
</evidence>
<evidence type="ECO:0000259" key="5">
    <source>
        <dbReference type="Pfam" id="PF12471"/>
    </source>
</evidence>
<reference evidence="6 7" key="1">
    <citation type="submission" date="2012-06" db="EMBL/GenBank/DDBJ databases">
        <title>Finished chromosome of genome of Microcoleus sp. PCC 7113.</title>
        <authorList>
            <consortium name="US DOE Joint Genome Institute"/>
            <person name="Gugger M."/>
            <person name="Coursin T."/>
            <person name="Rippka R."/>
            <person name="Tandeau De Marsac N."/>
            <person name="Huntemann M."/>
            <person name="Wei C.-L."/>
            <person name="Han J."/>
            <person name="Detter J.C."/>
            <person name="Han C."/>
            <person name="Tapia R."/>
            <person name="Chen A."/>
            <person name="Kyrpides N."/>
            <person name="Mavromatis K."/>
            <person name="Markowitz V."/>
            <person name="Szeto E."/>
            <person name="Ivanova N."/>
            <person name="Pagani I."/>
            <person name="Pati A."/>
            <person name="Goodwin L."/>
            <person name="Nordberg H.P."/>
            <person name="Cantor M.N."/>
            <person name="Hua S.X."/>
            <person name="Woyke T."/>
            <person name="Kerfeld C.A."/>
        </authorList>
    </citation>
    <scope>NUCLEOTIDE SEQUENCE [LARGE SCALE GENOMIC DNA]</scope>
    <source>
        <strain evidence="6 7">PCC 7113</strain>
    </source>
</reference>
<sequence length="448" mass="48821">MIRAYFNLPNWFSPKFGKYSWILQGVIMQNSKIVSKQKHIVLTSHPGGLASKPLSVHWGESEPSKRGPIIGTLTNPAHRNVIGTHSGSYSVYRALAVASGALQASHRADLTNTSPVVAIGPHPSWADANKIVALDPFGAMVGEAYADLYKQGYDIRPTIAITQAHINMPELQDAIAKGRLLVDGRIVKSGGSLVVTKIAIDPVWYLPGLAKRLKVGESDLRRALFQQTGGMYPELVTRPDLQVFLPPIGGITVYLLGDVAAITEPNRKLAVRVHDECNGSDVFGSDICTCRPYLVHGLEVCVQTAQEGGAGILVYFRKEGRALGEVTKFLVYNARKRQEGGDRADAYFSRTECVAGVQDMRFQELMPDVLHWLGITQIDRFVSMSDMKYNAIVNSGIKVINRIAIPEELIPADAQVEIAAKQAAGYYTEGSAPDAVTLTQIKGRNLVS</sequence>
<dbReference type="Pfam" id="PF00925">
    <property type="entry name" value="GTP_cyclohydro2"/>
    <property type="match status" value="1"/>
</dbReference>
<dbReference type="Pfam" id="PF12471">
    <property type="entry name" value="GTP_CH_N"/>
    <property type="match status" value="1"/>
</dbReference>
<dbReference type="STRING" id="1173027.Mic7113_2494"/>
<dbReference type="InterPro" id="IPR000926">
    <property type="entry name" value="RibA"/>
</dbReference>
<gene>
    <name evidence="6" type="ORF">Mic7113_2494</name>
</gene>
<dbReference type="InterPro" id="IPR032677">
    <property type="entry name" value="GTP_cyclohydro_II"/>
</dbReference>
<dbReference type="Gene3D" id="3.40.50.10990">
    <property type="entry name" value="GTP cyclohydrolase II"/>
    <property type="match status" value="1"/>
</dbReference>
<organism evidence="6 7">
    <name type="scientific">Allocoleopsis franciscana PCC 7113</name>
    <dbReference type="NCBI Taxonomy" id="1173027"/>
    <lineage>
        <taxon>Bacteria</taxon>
        <taxon>Bacillati</taxon>
        <taxon>Cyanobacteriota</taxon>
        <taxon>Cyanophyceae</taxon>
        <taxon>Coleofasciculales</taxon>
        <taxon>Coleofasciculaceae</taxon>
        <taxon>Allocoleopsis</taxon>
        <taxon>Allocoleopsis franciscana</taxon>
    </lineage>
</organism>
<dbReference type="Proteomes" id="UP000010471">
    <property type="component" value="Chromosome"/>
</dbReference>
<dbReference type="PATRIC" id="fig|1173027.3.peg.2726"/>
<keyword evidence="2 6" id="KW-0378">Hydrolase</keyword>
<dbReference type="HOGENOM" id="CLU_029639_1_0_3"/>
<name>K9WD10_9CYAN</name>